<dbReference type="SUPFAM" id="SSF55486">
    <property type="entry name" value="Metalloproteases ('zincins'), catalytic domain"/>
    <property type="match status" value="1"/>
</dbReference>
<comment type="caution">
    <text evidence="2">Lacks conserved residue(s) required for the propagation of feature annotation.</text>
</comment>
<organism evidence="6 7">
    <name type="scientific">Phascolarctos cinereus</name>
    <name type="common">Koala</name>
    <dbReference type="NCBI Taxonomy" id="38626"/>
    <lineage>
        <taxon>Eukaryota</taxon>
        <taxon>Metazoa</taxon>
        <taxon>Chordata</taxon>
        <taxon>Craniata</taxon>
        <taxon>Vertebrata</taxon>
        <taxon>Euteleostomi</taxon>
        <taxon>Mammalia</taxon>
        <taxon>Metatheria</taxon>
        <taxon>Diprotodontia</taxon>
        <taxon>Phascolarctidae</taxon>
        <taxon>Phascolarctos</taxon>
    </lineage>
</organism>
<dbReference type="InterPro" id="IPR034027">
    <property type="entry name" value="Reprolysin_adamalysin"/>
</dbReference>
<dbReference type="RefSeq" id="XP_020835937.1">
    <property type="nucleotide sequence ID" value="XM_020980278.1"/>
</dbReference>
<dbReference type="PANTHER" id="PTHR11905:SF120">
    <property type="entry name" value="DISINTEGRIN AND METALLOPROTEINASE DOMAIN-CONTAINING PROTEIN 1A"/>
    <property type="match status" value="1"/>
</dbReference>
<proteinExistence type="predicted"/>
<dbReference type="GO" id="GO:0008584">
    <property type="term" value="P:male gonad development"/>
    <property type="evidence" value="ECO:0007669"/>
    <property type="project" value="TreeGrafter"/>
</dbReference>
<evidence type="ECO:0000259" key="4">
    <source>
        <dbReference type="PROSITE" id="PS50214"/>
    </source>
</evidence>
<dbReference type="Gene3D" id="4.10.70.10">
    <property type="entry name" value="Disintegrin domain"/>
    <property type="match status" value="1"/>
</dbReference>
<dbReference type="SMART" id="SM00050">
    <property type="entry name" value="DISIN"/>
    <property type="match status" value="1"/>
</dbReference>
<evidence type="ECO:0000256" key="1">
    <source>
        <dbReference type="ARBA" id="ARBA00023157"/>
    </source>
</evidence>
<evidence type="ECO:0000256" key="2">
    <source>
        <dbReference type="PROSITE-ProRule" id="PRU00276"/>
    </source>
</evidence>
<keyword evidence="1" id="KW-1015">Disulfide bond</keyword>
<dbReference type="GO" id="GO:0004222">
    <property type="term" value="F:metalloendopeptidase activity"/>
    <property type="evidence" value="ECO:0007669"/>
    <property type="project" value="InterPro"/>
</dbReference>
<feature type="domain" description="Peptidase M12B" evidence="5">
    <location>
        <begin position="41"/>
        <end position="235"/>
    </location>
</feature>
<dbReference type="InterPro" id="IPR036436">
    <property type="entry name" value="Disintegrin_dom_sf"/>
</dbReference>
<keyword evidence="2" id="KW-0479">Metal-binding</keyword>
<gene>
    <name evidence="7" type="primary">LOC110203879</name>
</gene>
<reference evidence="7" key="1">
    <citation type="submission" date="2025-08" db="UniProtKB">
        <authorList>
            <consortium name="RefSeq"/>
        </authorList>
    </citation>
    <scope>IDENTIFICATION</scope>
    <source>
        <tissue evidence="7">Spleen</tissue>
    </source>
</reference>
<evidence type="ECO:0000313" key="7">
    <source>
        <dbReference type="RefSeq" id="XP_020835937.1"/>
    </source>
</evidence>
<accession>A0A6P5JNT8</accession>
<dbReference type="GO" id="GO:0009897">
    <property type="term" value="C:external side of plasma membrane"/>
    <property type="evidence" value="ECO:0007669"/>
    <property type="project" value="TreeGrafter"/>
</dbReference>
<dbReference type="Proteomes" id="UP000515140">
    <property type="component" value="Unplaced"/>
</dbReference>
<keyword evidence="2" id="KW-0862">Zinc</keyword>
<evidence type="ECO:0000259" key="5">
    <source>
        <dbReference type="PROSITE" id="PS50215"/>
    </source>
</evidence>
<feature type="compositionally biased region" description="Basic and acidic residues" evidence="3">
    <location>
        <begin position="14"/>
        <end position="23"/>
    </location>
</feature>
<dbReference type="GO" id="GO:0046872">
    <property type="term" value="F:metal ion binding"/>
    <property type="evidence" value="ECO:0007669"/>
    <property type="project" value="UniProtKB-KW"/>
</dbReference>
<dbReference type="PROSITE" id="PS50215">
    <property type="entry name" value="ADAM_MEPRO"/>
    <property type="match status" value="1"/>
</dbReference>
<feature type="binding site" evidence="2">
    <location>
        <position position="180"/>
    </location>
    <ligand>
        <name>Zn(2+)</name>
        <dbReference type="ChEBI" id="CHEBI:29105"/>
        <note>catalytic</note>
    </ligand>
</feature>
<protein>
    <submittedName>
        <fullName evidence="7">Disintegrin and metalloproteinase domain-containing protein 1a-like</fullName>
    </submittedName>
</protein>
<dbReference type="SUPFAM" id="SSF57552">
    <property type="entry name" value="Blood coagulation inhibitor (disintegrin)"/>
    <property type="match status" value="1"/>
</dbReference>
<dbReference type="CDD" id="cd04269">
    <property type="entry name" value="ZnMc_adamalysin_II_like"/>
    <property type="match status" value="1"/>
</dbReference>
<name>A0A6P5JNT8_PHACI</name>
<feature type="region of interest" description="Disordered" evidence="3">
    <location>
        <begin position="1"/>
        <end position="23"/>
    </location>
</feature>
<dbReference type="KEGG" id="pcw:110203879"/>
<dbReference type="InterPro" id="IPR001590">
    <property type="entry name" value="Peptidase_M12B"/>
</dbReference>
<dbReference type="InterPro" id="IPR024079">
    <property type="entry name" value="MetalloPept_cat_dom_sf"/>
</dbReference>
<dbReference type="GO" id="GO:0006508">
    <property type="term" value="P:proteolysis"/>
    <property type="evidence" value="ECO:0007669"/>
    <property type="project" value="InterPro"/>
</dbReference>
<dbReference type="GeneID" id="110203879"/>
<feature type="domain" description="Disintegrin" evidence="4">
    <location>
        <begin position="243"/>
        <end position="298"/>
    </location>
</feature>
<keyword evidence="6" id="KW-1185">Reference proteome</keyword>
<feature type="active site" evidence="2">
    <location>
        <position position="177"/>
    </location>
</feature>
<dbReference type="PROSITE" id="PS50214">
    <property type="entry name" value="DISINTEGRIN_2"/>
    <property type="match status" value="1"/>
</dbReference>
<dbReference type="InParanoid" id="A0A6P5JNT8"/>
<dbReference type="AlphaFoldDB" id="A0A6P5JNT8"/>
<feature type="binding site" evidence="2">
    <location>
        <position position="176"/>
    </location>
    <ligand>
        <name>Zn(2+)</name>
        <dbReference type="ChEBI" id="CHEBI:29105"/>
        <note>catalytic</note>
    </ligand>
</feature>
<dbReference type="PANTHER" id="PTHR11905">
    <property type="entry name" value="ADAM A DISINTEGRIN AND METALLOPROTEASE DOMAIN"/>
    <property type="match status" value="1"/>
</dbReference>
<sequence>MSLRGPGSRSHLKGKQDVADMDERERELQRASMDYIWSHTKYVKTYIVVDKKRFEMWDENVTKTTEKVMDVVSQLDTFTHEFNTRVVLIGLEIWTEGNLIHISLNIRFALMAFNRWRTDYVFRRVIHDIAHLIVGHNTGSAMGDAYFRGTCTYYKAATIDSFYHEDITRFTNLLAHELGHTLGMMHDHSGCRCGEQSSCIMNDAVTHESRYSNCSIDNYYEYLRTRGGICLYEKPDPSRIMRKSVCGNRVLDRGEECDCGSVETCSKDPCCLPTCKMTKGSVCAFGPCCEGCQFRLRGQCLPSQ</sequence>
<evidence type="ECO:0000313" key="6">
    <source>
        <dbReference type="Proteomes" id="UP000515140"/>
    </source>
</evidence>
<evidence type="ECO:0000256" key="3">
    <source>
        <dbReference type="SAM" id="MobiDB-lite"/>
    </source>
</evidence>
<dbReference type="GO" id="GO:0007339">
    <property type="term" value="P:binding of sperm to zona pellucida"/>
    <property type="evidence" value="ECO:0007669"/>
    <property type="project" value="TreeGrafter"/>
</dbReference>
<dbReference type="InterPro" id="IPR001762">
    <property type="entry name" value="Disintegrin_dom"/>
</dbReference>
<dbReference type="GO" id="GO:1990913">
    <property type="term" value="C:sperm head plasma membrane"/>
    <property type="evidence" value="ECO:0007669"/>
    <property type="project" value="TreeGrafter"/>
</dbReference>
<dbReference type="Gene3D" id="3.40.390.10">
    <property type="entry name" value="Collagenase (Catalytic Domain)"/>
    <property type="match status" value="1"/>
</dbReference>
<dbReference type="Pfam" id="PF00200">
    <property type="entry name" value="Disintegrin"/>
    <property type="match status" value="1"/>
</dbReference>
<dbReference type="FunFam" id="3.40.390.10:FF:000002">
    <property type="entry name" value="Disintegrin and metalloproteinase domain-containing protein 22"/>
    <property type="match status" value="1"/>
</dbReference>
<dbReference type="Pfam" id="PF01421">
    <property type="entry name" value="Reprolysin"/>
    <property type="match status" value="1"/>
</dbReference>
<feature type="binding site" evidence="2">
    <location>
        <position position="186"/>
    </location>
    <ligand>
        <name>Zn(2+)</name>
        <dbReference type="ChEBI" id="CHEBI:29105"/>
        <note>catalytic</note>
    </ligand>
</feature>